<feature type="region of interest" description="Disordered" evidence="1">
    <location>
        <begin position="103"/>
        <end position="132"/>
    </location>
</feature>
<keyword evidence="3" id="KW-1185">Reference proteome</keyword>
<organism evidence="2 3">
    <name type="scientific">Candidatus Cohnella colombiensis</name>
    <dbReference type="NCBI Taxonomy" id="3121368"/>
    <lineage>
        <taxon>Bacteria</taxon>
        <taxon>Bacillati</taxon>
        <taxon>Bacillota</taxon>
        <taxon>Bacilli</taxon>
        <taxon>Bacillales</taxon>
        <taxon>Paenibacillaceae</taxon>
        <taxon>Cohnella</taxon>
    </lineage>
</organism>
<sequence>MNLADMLSYADITDLVQIAESYECEYKGHSKNMLIQSILSAVQYRKALESRVSEMSGNDLRFLNSLLFETQKSYSLEELKARALGGDTTPMMLQSVLTPQQSREVTPTAIKQKRSARNQATPKAVAPPTPEESARHAISRFKRFGWLFNGYSQHTRYLYQVPEDVKSQLRVVLEQRYQKQLIACEEPPVYRDERGLIQDDVTLMLRFVREHEPPLTSEGVMYKRQLGQLLDLLSVVESVPTRAGWRFGYGRHFQEYPDRFSLIYDFAYSQGYIKEQQDRLFLTPKGHEVAETQHYDDLPAIYRYWLRLYKMPIPNLMTLVQWTMRLSADWITVASLDLILHPIIRSYYYDSSRDILEKRVLTILMHLGVIRWGETAEGQSVIRRTPQGYALVNDAYRQQYID</sequence>
<reference evidence="2" key="1">
    <citation type="submission" date="2023-03" db="EMBL/GenBank/DDBJ databases">
        <title>Andean soil-derived lignocellulolytic bacterial consortium as a source of novel taxa and putative plastic-active enzymes.</title>
        <authorList>
            <person name="Diaz-Garcia L."/>
            <person name="Chuvochina M."/>
            <person name="Feuerriegel G."/>
            <person name="Bunk B."/>
            <person name="Sproer C."/>
            <person name="Streit W.R."/>
            <person name="Rodriguez L.M."/>
            <person name="Overmann J."/>
            <person name="Jimenez D.J."/>
        </authorList>
    </citation>
    <scope>NUCLEOTIDE SEQUENCE</scope>
    <source>
        <strain evidence="2">MAG 2441</strain>
    </source>
</reference>
<accession>A0AA95F2L8</accession>
<evidence type="ECO:0000313" key="3">
    <source>
        <dbReference type="Proteomes" id="UP001178662"/>
    </source>
</evidence>
<evidence type="ECO:0000256" key="1">
    <source>
        <dbReference type="SAM" id="MobiDB-lite"/>
    </source>
</evidence>
<name>A0AA95F2L8_9BACL</name>
<gene>
    <name evidence="2" type="ORF">P0Y55_06620</name>
</gene>
<dbReference type="AlphaFoldDB" id="A0AA95F2L8"/>
<dbReference type="EMBL" id="CP119317">
    <property type="protein sequence ID" value="WEK55713.1"/>
    <property type="molecule type" value="Genomic_DNA"/>
</dbReference>
<proteinExistence type="predicted"/>
<evidence type="ECO:0000313" key="2">
    <source>
        <dbReference type="EMBL" id="WEK55713.1"/>
    </source>
</evidence>
<protein>
    <submittedName>
        <fullName evidence="2">Uncharacterized protein</fullName>
    </submittedName>
</protein>
<dbReference type="Proteomes" id="UP001178662">
    <property type="component" value="Chromosome"/>
</dbReference>